<evidence type="ECO:0000313" key="3">
    <source>
        <dbReference type="EMBL" id="RKH66604.1"/>
    </source>
</evidence>
<proteinExistence type="predicted"/>
<accession>A0A3A8QU12</accession>
<dbReference type="AlphaFoldDB" id="A0A3A8QU12"/>
<comment type="caution">
    <text evidence="3">The sequence shown here is derived from an EMBL/GenBank/DDBJ whole genome shotgun (WGS) entry which is preliminary data.</text>
</comment>
<dbReference type="InterPro" id="IPR005543">
    <property type="entry name" value="PASTA_dom"/>
</dbReference>
<name>A0A3A8QU12_9BACT</name>
<gene>
    <name evidence="3" type="ORF">D7X96_21170</name>
</gene>
<reference evidence="4" key="1">
    <citation type="submission" date="2018-09" db="EMBL/GenBank/DDBJ databases">
        <authorList>
            <person name="Livingstone P.G."/>
            <person name="Whitworth D.E."/>
        </authorList>
    </citation>
    <scope>NUCLEOTIDE SEQUENCE [LARGE SCALE GENOMIC DNA]</scope>
    <source>
        <strain evidence="4">AB047A</strain>
    </source>
</reference>
<sequence length="251" mass="26749">MKVRAVFHKATGVPVAGMKVAWWVPAKAGTFEPRDTGVTNEEGVLEMEVSSATFGSHLRLDSAGVATFPVKMSSTLIDYGTMVVLEPAKQGVRAVSSMAVEPSKEPTKEPTQEPAQEQPTPLVLSDKLKSAGQQIEAVRSSLTTVRLSTVRVRWTETTAEGVTEAEAQFVEQSPLAPATGDAPEREVPDLLGLTASAARRRAAEVGLRVDPMPVFVKEPGQWGRVLRQVPEAGKSHASGPVQVFIGQAVEG</sequence>
<feature type="compositionally biased region" description="Basic and acidic residues" evidence="1">
    <location>
        <begin position="102"/>
        <end position="111"/>
    </location>
</feature>
<keyword evidence="4" id="KW-1185">Reference proteome</keyword>
<dbReference type="Gene3D" id="3.30.10.20">
    <property type="match status" value="1"/>
</dbReference>
<organism evidence="3 4">
    <name type="scientific">Corallococcus interemptor</name>
    <dbReference type="NCBI Taxonomy" id="2316720"/>
    <lineage>
        <taxon>Bacteria</taxon>
        <taxon>Pseudomonadati</taxon>
        <taxon>Myxococcota</taxon>
        <taxon>Myxococcia</taxon>
        <taxon>Myxococcales</taxon>
        <taxon>Cystobacterineae</taxon>
        <taxon>Myxococcaceae</taxon>
        <taxon>Corallococcus</taxon>
    </lineage>
</organism>
<evidence type="ECO:0000313" key="4">
    <source>
        <dbReference type="Proteomes" id="UP000282656"/>
    </source>
</evidence>
<dbReference type="PROSITE" id="PS51178">
    <property type="entry name" value="PASTA"/>
    <property type="match status" value="1"/>
</dbReference>
<protein>
    <recommendedName>
        <fullName evidence="2">PASTA domain-containing protein</fullName>
    </recommendedName>
</protein>
<dbReference type="OrthoDB" id="9826434at2"/>
<dbReference type="Proteomes" id="UP000282656">
    <property type="component" value="Unassembled WGS sequence"/>
</dbReference>
<feature type="region of interest" description="Disordered" evidence="1">
    <location>
        <begin position="96"/>
        <end position="120"/>
    </location>
</feature>
<evidence type="ECO:0000259" key="2">
    <source>
        <dbReference type="PROSITE" id="PS51178"/>
    </source>
</evidence>
<dbReference type="EMBL" id="RAWM01000059">
    <property type="protein sequence ID" value="RKH66604.1"/>
    <property type="molecule type" value="Genomic_DNA"/>
</dbReference>
<feature type="domain" description="PASTA" evidence="2">
    <location>
        <begin position="181"/>
        <end position="247"/>
    </location>
</feature>
<dbReference type="RefSeq" id="WP_147442883.1">
    <property type="nucleotide sequence ID" value="NZ_RAWM01000059.1"/>
</dbReference>
<evidence type="ECO:0000256" key="1">
    <source>
        <dbReference type="SAM" id="MobiDB-lite"/>
    </source>
</evidence>